<comment type="caution">
    <text evidence="9">Lacks conserved residue(s) required for the propagation of feature annotation.</text>
</comment>
<accession>A0AAU9C647</accession>
<dbReference type="GO" id="GO:0000287">
    <property type="term" value="F:magnesium ion binding"/>
    <property type="evidence" value="ECO:0007669"/>
    <property type="project" value="UniProtKB-UniRule"/>
</dbReference>
<keyword evidence="5 9" id="KW-0093">Biotin biosynthesis</keyword>
<dbReference type="Proteomes" id="UP001321450">
    <property type="component" value="Chromosome"/>
</dbReference>
<keyword evidence="3 9" id="KW-0479">Metal-binding</keyword>
<evidence type="ECO:0000256" key="5">
    <source>
        <dbReference type="ARBA" id="ARBA00022756"/>
    </source>
</evidence>
<keyword evidence="7 9" id="KW-0460">Magnesium</keyword>
<dbReference type="Gene3D" id="3.40.50.300">
    <property type="entry name" value="P-loop containing nucleotide triphosphate hydrolases"/>
    <property type="match status" value="1"/>
</dbReference>
<dbReference type="CDD" id="cd03109">
    <property type="entry name" value="DTBS"/>
    <property type="match status" value="1"/>
</dbReference>
<dbReference type="RefSeq" id="WP_286292849.1">
    <property type="nucleotide sequence ID" value="NZ_AP024718.1"/>
</dbReference>
<comment type="similarity">
    <text evidence="9">Belongs to the dethiobiotin synthetase family.</text>
</comment>
<evidence type="ECO:0000256" key="8">
    <source>
        <dbReference type="ARBA" id="ARBA00047386"/>
    </source>
</evidence>
<keyword evidence="6 9" id="KW-0067">ATP-binding</keyword>
<comment type="pathway">
    <text evidence="9">Cofactor biosynthesis; biotin biosynthesis; biotin from 7,8-diaminononanoate: step 1/2.</text>
</comment>
<organism evidence="10 11">
    <name type="scientific">Methylomarinovum tepidoasis</name>
    <dbReference type="NCBI Taxonomy" id="2840183"/>
    <lineage>
        <taxon>Bacteria</taxon>
        <taxon>Pseudomonadati</taxon>
        <taxon>Pseudomonadota</taxon>
        <taxon>Gammaproteobacteria</taxon>
        <taxon>Methylococcales</taxon>
        <taxon>Methylothermaceae</taxon>
        <taxon>Methylomarinovum</taxon>
    </lineage>
</organism>
<feature type="binding site" evidence="9">
    <location>
        <position position="55"/>
    </location>
    <ligand>
        <name>ATP</name>
        <dbReference type="ChEBI" id="CHEBI:30616"/>
    </ligand>
</feature>
<dbReference type="GO" id="GO:0009102">
    <property type="term" value="P:biotin biosynthetic process"/>
    <property type="evidence" value="ECO:0007669"/>
    <property type="project" value="UniProtKB-UniRule"/>
</dbReference>
<dbReference type="PANTHER" id="PTHR43210">
    <property type="entry name" value="DETHIOBIOTIN SYNTHETASE"/>
    <property type="match status" value="1"/>
</dbReference>
<evidence type="ECO:0000256" key="7">
    <source>
        <dbReference type="ARBA" id="ARBA00022842"/>
    </source>
</evidence>
<proteinExistence type="inferred from homology"/>
<dbReference type="EC" id="6.3.3.3" evidence="9"/>
<dbReference type="GO" id="GO:0005829">
    <property type="term" value="C:cytosol"/>
    <property type="evidence" value="ECO:0007669"/>
    <property type="project" value="TreeGrafter"/>
</dbReference>
<comment type="subunit">
    <text evidence="9">Homodimer.</text>
</comment>
<dbReference type="Pfam" id="PF13500">
    <property type="entry name" value="AAA_26"/>
    <property type="match status" value="1"/>
</dbReference>
<evidence type="ECO:0000256" key="1">
    <source>
        <dbReference type="ARBA" id="ARBA00022490"/>
    </source>
</evidence>
<reference evidence="11" key="1">
    <citation type="journal article" date="2024" name="Int. J. Syst. Evol. Microbiol.">
        <title>Methylomarinovum tepidoasis sp. nov., a moderately thermophilic methanotroph of the family Methylothermaceae isolated from a deep-sea hydrothermal field.</title>
        <authorList>
            <person name="Hirayama H."/>
            <person name="Takaki Y."/>
            <person name="Abe M."/>
            <person name="Miyazaki M."/>
            <person name="Uematsu K."/>
            <person name="Matsui Y."/>
            <person name="Takai K."/>
        </authorList>
    </citation>
    <scope>NUCLEOTIDE SEQUENCE [LARGE SCALE GENOMIC DNA]</scope>
    <source>
        <strain evidence="11">IN45</strain>
    </source>
</reference>
<dbReference type="KEGG" id="meiy:MIN45_P0237"/>
<dbReference type="GO" id="GO:0005524">
    <property type="term" value="F:ATP binding"/>
    <property type="evidence" value="ECO:0007669"/>
    <property type="project" value="UniProtKB-UniRule"/>
</dbReference>
<comment type="cofactor">
    <cofactor evidence="9">
        <name>Mg(2+)</name>
        <dbReference type="ChEBI" id="CHEBI:18420"/>
    </cofactor>
</comment>
<name>A0AAU9C647_9GAMM</name>
<keyword evidence="2 9" id="KW-0436">Ligase</keyword>
<comment type="catalytic activity">
    <reaction evidence="8">
        <text>(7R,8S)-8-amino-7-(carboxyamino)nonanoate + ATP = (4R,5S)-dethiobiotin + ADP + phosphate + H(+)</text>
        <dbReference type="Rhea" id="RHEA:63684"/>
        <dbReference type="ChEBI" id="CHEBI:15378"/>
        <dbReference type="ChEBI" id="CHEBI:30616"/>
        <dbReference type="ChEBI" id="CHEBI:43474"/>
        <dbReference type="ChEBI" id="CHEBI:149470"/>
        <dbReference type="ChEBI" id="CHEBI:149473"/>
        <dbReference type="ChEBI" id="CHEBI:456216"/>
    </reaction>
</comment>
<dbReference type="AlphaFoldDB" id="A0AAU9C647"/>
<feature type="active site" evidence="9">
    <location>
        <position position="38"/>
    </location>
</feature>
<dbReference type="SUPFAM" id="SSF52540">
    <property type="entry name" value="P-loop containing nucleoside triphosphate hydrolases"/>
    <property type="match status" value="1"/>
</dbReference>
<feature type="binding site" evidence="9">
    <location>
        <position position="55"/>
    </location>
    <ligand>
        <name>Mg(2+)</name>
        <dbReference type="ChEBI" id="CHEBI:18420"/>
    </ligand>
</feature>
<evidence type="ECO:0000313" key="10">
    <source>
        <dbReference type="EMBL" id="BCX87870.1"/>
    </source>
</evidence>
<evidence type="ECO:0000256" key="9">
    <source>
        <dbReference type="HAMAP-Rule" id="MF_00336"/>
    </source>
</evidence>
<sequence>MTDGLFVTGTDTGVGKTWVACRLLRHVVGRGVAVQVRKPVESGCRQGDAGLVPADALALQRAAGSDEPLAAICPYRYAAAASPPRAAALAGKTLCLQELIAACRPHKGRWRLVEGAGGFCSPIAADGLNADLAAALGLAVLVVAPDRLGAINQVLLTLEAIERHGLTAAAVFLNAIEPPPPQLNNAAELRQWTCVPVVGQIPALADLVVSR</sequence>
<comment type="catalytic activity">
    <reaction evidence="9">
        <text>(7R,8S)-7,8-diammoniononanoate + CO2 + ATP = (4R,5S)-dethiobiotin + ADP + phosphate + 3 H(+)</text>
        <dbReference type="Rhea" id="RHEA:15805"/>
        <dbReference type="ChEBI" id="CHEBI:15378"/>
        <dbReference type="ChEBI" id="CHEBI:16526"/>
        <dbReference type="ChEBI" id="CHEBI:30616"/>
        <dbReference type="ChEBI" id="CHEBI:43474"/>
        <dbReference type="ChEBI" id="CHEBI:149469"/>
        <dbReference type="ChEBI" id="CHEBI:149473"/>
        <dbReference type="ChEBI" id="CHEBI:456216"/>
        <dbReference type="EC" id="6.3.3.3"/>
    </reaction>
</comment>
<keyword evidence="4 9" id="KW-0547">Nucleotide-binding</keyword>
<evidence type="ECO:0000256" key="2">
    <source>
        <dbReference type="ARBA" id="ARBA00022598"/>
    </source>
</evidence>
<dbReference type="GO" id="GO:0004141">
    <property type="term" value="F:dethiobiotin synthase activity"/>
    <property type="evidence" value="ECO:0007669"/>
    <property type="project" value="UniProtKB-UniRule"/>
</dbReference>
<comment type="subcellular location">
    <subcellularLocation>
        <location evidence="9">Cytoplasm</location>
    </subcellularLocation>
</comment>
<gene>
    <name evidence="9" type="primary">bioD</name>
    <name evidence="10" type="ORF">MIN45_P0237</name>
</gene>
<feature type="binding site" evidence="9">
    <location>
        <begin position="114"/>
        <end position="117"/>
    </location>
    <ligand>
        <name>ATP</name>
        <dbReference type="ChEBI" id="CHEBI:30616"/>
    </ligand>
</feature>
<evidence type="ECO:0000256" key="6">
    <source>
        <dbReference type="ARBA" id="ARBA00022840"/>
    </source>
</evidence>
<dbReference type="HAMAP" id="MF_00336">
    <property type="entry name" value="BioD"/>
    <property type="match status" value="1"/>
</dbReference>
<feature type="binding site" evidence="9">
    <location>
        <begin position="202"/>
        <end position="204"/>
    </location>
    <ligand>
        <name>ATP</name>
        <dbReference type="ChEBI" id="CHEBI:30616"/>
    </ligand>
</feature>
<dbReference type="PANTHER" id="PTHR43210:SF2">
    <property type="entry name" value="ATP-DEPENDENT DETHIOBIOTIN SYNTHETASE BIOD 2"/>
    <property type="match status" value="1"/>
</dbReference>
<dbReference type="NCBIfam" id="TIGR00347">
    <property type="entry name" value="bioD"/>
    <property type="match status" value="1"/>
</dbReference>
<dbReference type="EMBL" id="AP024718">
    <property type="protein sequence ID" value="BCX87870.1"/>
    <property type="molecule type" value="Genomic_DNA"/>
</dbReference>
<comment type="function">
    <text evidence="9">Catalyzes a mechanistically unusual reaction, the ATP-dependent insertion of CO2 between the N7 and N8 nitrogen atoms of 7,8-diaminopelargonic acid (DAPA, also called 7,8-diammoniononanoate) to form a ureido ring.</text>
</comment>
<feature type="binding site" evidence="9">
    <location>
        <position position="42"/>
    </location>
    <ligand>
        <name>substrate</name>
    </ligand>
</feature>
<dbReference type="InterPro" id="IPR004472">
    <property type="entry name" value="DTB_synth_BioD"/>
</dbReference>
<dbReference type="InterPro" id="IPR027417">
    <property type="entry name" value="P-loop_NTPase"/>
</dbReference>
<dbReference type="PIRSF" id="PIRSF006755">
    <property type="entry name" value="DTB_synth"/>
    <property type="match status" value="1"/>
</dbReference>
<evidence type="ECO:0000256" key="4">
    <source>
        <dbReference type="ARBA" id="ARBA00022741"/>
    </source>
</evidence>
<evidence type="ECO:0000313" key="11">
    <source>
        <dbReference type="Proteomes" id="UP001321450"/>
    </source>
</evidence>
<feature type="binding site" evidence="9">
    <location>
        <position position="114"/>
    </location>
    <ligand>
        <name>Mg(2+)</name>
        <dbReference type="ChEBI" id="CHEBI:18420"/>
    </ligand>
</feature>
<keyword evidence="11" id="KW-1185">Reference proteome</keyword>
<keyword evidence="1 9" id="KW-0963">Cytoplasm</keyword>
<feature type="binding site" evidence="9">
    <location>
        <position position="17"/>
    </location>
    <ligand>
        <name>Mg(2+)</name>
        <dbReference type="ChEBI" id="CHEBI:18420"/>
    </ligand>
</feature>
<evidence type="ECO:0000256" key="3">
    <source>
        <dbReference type="ARBA" id="ARBA00022723"/>
    </source>
</evidence>
<protein>
    <recommendedName>
        <fullName evidence="9">ATP-dependent dethiobiotin synthetase BioD</fullName>
        <ecNumber evidence="9">6.3.3.3</ecNumber>
    </recommendedName>
    <alternativeName>
        <fullName evidence="9">DTB synthetase</fullName>
        <shortName evidence="9">DTBS</shortName>
    </alternativeName>
    <alternativeName>
        <fullName evidence="9">Dethiobiotin synthase</fullName>
    </alternativeName>
</protein>